<sequence>MEQNINPEKSMEERRREMEAEIAANEAADRAYRRRLVRNLIIIGVVIVTAIGGYLGLRPHDEPEVYYTDGSIDYAKQADKLRRTSGFKSVQEFRGGYAIVSDGKKYGIVDVKGTVVCPVKYEAIESNYSEHYPDLCEVRLAGKLGLVDKQGREVVKPIYDDIGPLNGSSMQVTLGKEQFYIDTEGNRIEL</sequence>
<protein>
    <submittedName>
        <fullName evidence="2">WG repeat-containing protein</fullName>
    </submittedName>
</protein>
<organism evidence="2 3">
    <name type="scientific">Hallella seregens ATCC 51272</name>
    <dbReference type="NCBI Taxonomy" id="1336250"/>
    <lineage>
        <taxon>Bacteria</taxon>
        <taxon>Pseudomonadati</taxon>
        <taxon>Bacteroidota</taxon>
        <taxon>Bacteroidia</taxon>
        <taxon>Bacteroidales</taxon>
        <taxon>Prevotellaceae</taxon>
        <taxon>Hallella</taxon>
    </lineage>
</organism>
<name>A0ABV5ZJ66_9BACT</name>
<dbReference type="EMBL" id="JBHLZF010000001">
    <property type="protein sequence ID" value="MFB9896664.1"/>
    <property type="molecule type" value="Genomic_DNA"/>
</dbReference>
<reference evidence="2 3" key="1">
    <citation type="submission" date="2024-09" db="EMBL/GenBank/DDBJ databases">
        <authorList>
            <person name="Sun Q."/>
            <person name="Mori K."/>
        </authorList>
    </citation>
    <scope>NUCLEOTIDE SEQUENCE [LARGE SCALE GENOMIC DNA]</scope>
    <source>
        <strain evidence="2 3">ATCC 51272</strain>
    </source>
</reference>
<keyword evidence="1" id="KW-1133">Transmembrane helix</keyword>
<dbReference type="Proteomes" id="UP001589688">
    <property type="component" value="Unassembled WGS sequence"/>
</dbReference>
<keyword evidence="3" id="KW-1185">Reference proteome</keyword>
<accession>A0ABV5ZJ66</accession>
<keyword evidence="1" id="KW-0812">Transmembrane</keyword>
<comment type="caution">
    <text evidence="2">The sequence shown here is derived from an EMBL/GenBank/DDBJ whole genome shotgun (WGS) entry which is preliminary data.</text>
</comment>
<gene>
    <name evidence="2" type="ORF">ACFFK8_02190</name>
</gene>
<feature type="transmembrane region" description="Helical" evidence="1">
    <location>
        <begin position="40"/>
        <end position="57"/>
    </location>
</feature>
<dbReference type="RefSeq" id="WP_027952482.1">
    <property type="nucleotide sequence ID" value="NZ_JADU01000020.1"/>
</dbReference>
<dbReference type="Pfam" id="PF14903">
    <property type="entry name" value="WG_beta_rep"/>
    <property type="match status" value="1"/>
</dbReference>
<dbReference type="InterPro" id="IPR032774">
    <property type="entry name" value="WG_beta_rep"/>
</dbReference>
<evidence type="ECO:0000313" key="2">
    <source>
        <dbReference type="EMBL" id="MFB9896664.1"/>
    </source>
</evidence>
<evidence type="ECO:0000313" key="3">
    <source>
        <dbReference type="Proteomes" id="UP001589688"/>
    </source>
</evidence>
<proteinExistence type="predicted"/>
<evidence type="ECO:0000256" key="1">
    <source>
        <dbReference type="SAM" id="Phobius"/>
    </source>
</evidence>
<dbReference type="PANTHER" id="PTHR37841:SF1">
    <property type="entry name" value="DUF3298 DOMAIN-CONTAINING PROTEIN"/>
    <property type="match status" value="1"/>
</dbReference>
<keyword evidence="1" id="KW-0472">Membrane</keyword>
<dbReference type="PANTHER" id="PTHR37841">
    <property type="entry name" value="GLR2918 PROTEIN"/>
    <property type="match status" value="1"/>
</dbReference>